<accession>A0ABV9PDY5</accession>
<name>A0ABV9PDY5_9FLAO</name>
<gene>
    <name evidence="2" type="ORF">ACFO5S_08205</name>
</gene>
<dbReference type="Gene3D" id="1.25.40.390">
    <property type="match status" value="1"/>
</dbReference>
<dbReference type="Proteomes" id="UP001595935">
    <property type="component" value="Unassembled WGS sequence"/>
</dbReference>
<dbReference type="EMBL" id="JBHSGV010000003">
    <property type="protein sequence ID" value="MFC4747426.1"/>
    <property type="molecule type" value="Genomic_DNA"/>
</dbReference>
<keyword evidence="2" id="KW-0449">Lipoprotein</keyword>
<dbReference type="Pfam" id="PF12771">
    <property type="entry name" value="SusD-like_2"/>
    <property type="match status" value="1"/>
</dbReference>
<evidence type="ECO:0000313" key="3">
    <source>
        <dbReference type="Proteomes" id="UP001595935"/>
    </source>
</evidence>
<dbReference type="InterPro" id="IPR041662">
    <property type="entry name" value="SusD-like_2"/>
</dbReference>
<dbReference type="SUPFAM" id="SSF48452">
    <property type="entry name" value="TPR-like"/>
    <property type="match status" value="1"/>
</dbReference>
<feature type="signal peptide" evidence="1">
    <location>
        <begin position="1"/>
        <end position="20"/>
    </location>
</feature>
<dbReference type="PROSITE" id="PS51257">
    <property type="entry name" value="PROKAR_LIPOPROTEIN"/>
    <property type="match status" value="1"/>
</dbReference>
<comment type="caution">
    <text evidence="2">The sequence shown here is derived from an EMBL/GenBank/DDBJ whole genome shotgun (WGS) entry which is preliminary data.</text>
</comment>
<evidence type="ECO:0000313" key="2">
    <source>
        <dbReference type="EMBL" id="MFC4747426.1"/>
    </source>
</evidence>
<keyword evidence="3" id="KW-1185">Reference proteome</keyword>
<evidence type="ECO:0000256" key="1">
    <source>
        <dbReference type="SAM" id="SignalP"/>
    </source>
</evidence>
<dbReference type="InterPro" id="IPR011990">
    <property type="entry name" value="TPR-like_helical_dom_sf"/>
</dbReference>
<sequence length="486" mass="54265">MRIIKTIFFAGVILCSIASCDNLDDMNQNKKAYEKAVPSALMTSAQVNYAFFLTNASVNSNNFRAYAQQWSTSTYTEEANYNQVKRNLGSSHAVLLYRDVLQDLVNAQKQIKEIKALGSVEEAVQKNQLAILEVQIVMTYQILVDLFGNVAYSEAMDIKKFPLPKYDDAKTIYLDLAARLDVAIGTLDTTNASFDPKADLIFHGDVAKWKILANSVKLKMGLHLADVDPAKAQTMVESAFSSGVMIKEADTALFQYFTSTVDRNPLFSTLNNEKQINVAGFFVDELNAKEDPRRDFFFDPASKKGGKYRGAPYAQLVNYGDYSLPGVRLKKDTNPGIIFDYTETCFLLADAANRGFNVGGTAESYYKKGIEASMKFWGVANTDIQTYLNRSDVDFATATGTDKQKIAYQLWIAYYNRGFEAWTEYRRLDYPVLVAPPTAVQEAEGKVPVRTIYSTTDKALNKANYEAAAAAIGGDLMTTKIFWDKY</sequence>
<dbReference type="RefSeq" id="WP_213257319.1">
    <property type="nucleotide sequence ID" value="NZ_JAGYWA010000003.1"/>
</dbReference>
<organism evidence="2 3">
    <name type="scientific">Flavobacterium branchiicola</name>
    <dbReference type="NCBI Taxonomy" id="1114875"/>
    <lineage>
        <taxon>Bacteria</taxon>
        <taxon>Pseudomonadati</taxon>
        <taxon>Bacteroidota</taxon>
        <taxon>Flavobacteriia</taxon>
        <taxon>Flavobacteriales</taxon>
        <taxon>Flavobacteriaceae</taxon>
        <taxon>Flavobacterium</taxon>
    </lineage>
</organism>
<protein>
    <submittedName>
        <fullName evidence="2">SusD/RagB family nutrient-binding outer membrane lipoprotein</fullName>
    </submittedName>
</protein>
<proteinExistence type="predicted"/>
<reference evidence="3" key="1">
    <citation type="journal article" date="2019" name="Int. J. Syst. Evol. Microbiol.">
        <title>The Global Catalogue of Microorganisms (GCM) 10K type strain sequencing project: providing services to taxonomists for standard genome sequencing and annotation.</title>
        <authorList>
            <consortium name="The Broad Institute Genomics Platform"/>
            <consortium name="The Broad Institute Genome Sequencing Center for Infectious Disease"/>
            <person name="Wu L."/>
            <person name="Ma J."/>
        </authorList>
    </citation>
    <scope>NUCLEOTIDE SEQUENCE [LARGE SCALE GENOMIC DNA]</scope>
    <source>
        <strain evidence="3">WYCCWR 13023</strain>
    </source>
</reference>
<keyword evidence="1" id="KW-0732">Signal</keyword>
<feature type="chain" id="PRO_5045810029" evidence="1">
    <location>
        <begin position="21"/>
        <end position="486"/>
    </location>
</feature>